<accession>A0A0B0ER19</accession>
<dbReference type="eggNOG" id="COG0618">
    <property type="taxonomic scope" value="Bacteria"/>
</dbReference>
<dbReference type="SUPFAM" id="SSF64182">
    <property type="entry name" value="DHH phosphoesterases"/>
    <property type="match status" value="1"/>
</dbReference>
<dbReference type="GO" id="GO:0003676">
    <property type="term" value="F:nucleic acid binding"/>
    <property type="evidence" value="ECO:0007669"/>
    <property type="project" value="InterPro"/>
</dbReference>
<reference evidence="3 4" key="1">
    <citation type="submission" date="2014-10" db="EMBL/GenBank/DDBJ databases">
        <title>Draft genome of anammox bacterium scalindua brodae, obtained using differential coverage binning of sequence data from two enrichment reactors.</title>
        <authorList>
            <person name="Speth D.R."/>
            <person name="Russ L."/>
            <person name="Kartal B."/>
            <person name="Op den Camp H.J."/>
            <person name="Dutilh B.E."/>
            <person name="Jetten M.S."/>
        </authorList>
    </citation>
    <scope>NUCLEOTIDE SEQUENCE [LARGE SCALE GENOMIC DNA]</scope>
    <source>
        <strain evidence="3">RU1</strain>
    </source>
</reference>
<evidence type="ECO:0000259" key="2">
    <source>
        <dbReference type="Pfam" id="PF02272"/>
    </source>
</evidence>
<organism evidence="3 4">
    <name type="scientific">Candidatus Scalindua brodae</name>
    <dbReference type="NCBI Taxonomy" id="237368"/>
    <lineage>
        <taxon>Bacteria</taxon>
        <taxon>Pseudomonadati</taxon>
        <taxon>Planctomycetota</taxon>
        <taxon>Candidatus Brocadiia</taxon>
        <taxon>Candidatus Brocadiales</taxon>
        <taxon>Candidatus Scalinduaceae</taxon>
        <taxon>Candidatus Scalindua</taxon>
    </lineage>
</organism>
<dbReference type="AlphaFoldDB" id="A0A0B0ER19"/>
<dbReference type="InterPro" id="IPR038763">
    <property type="entry name" value="DHH_sf"/>
</dbReference>
<dbReference type="InterPro" id="IPR003156">
    <property type="entry name" value="DHHA1_dom"/>
</dbReference>
<feature type="domain" description="DDH" evidence="1">
    <location>
        <begin position="14"/>
        <end position="161"/>
    </location>
</feature>
<dbReference type="Pfam" id="PF01368">
    <property type="entry name" value="DHH"/>
    <property type="match status" value="1"/>
</dbReference>
<gene>
    <name evidence="3" type="ORF">SCABRO_01139</name>
</gene>
<evidence type="ECO:0000313" key="3">
    <source>
        <dbReference type="EMBL" id="KHE93120.1"/>
    </source>
</evidence>
<dbReference type="Pfam" id="PF02272">
    <property type="entry name" value="DHHA1"/>
    <property type="match status" value="1"/>
</dbReference>
<dbReference type="PANTHER" id="PTHR47618:SF1">
    <property type="entry name" value="BIFUNCTIONAL OLIGORIBONUCLEASE AND PAP PHOSPHATASE NRNA"/>
    <property type="match status" value="1"/>
</dbReference>
<dbReference type="Gene3D" id="3.10.310.30">
    <property type="match status" value="1"/>
</dbReference>
<sequence>MWQKIVDIINEGKKFIITTHLFSEGDAIGSELALKRFLCGLNKDALIVNNEALPAVYRCFDTDRDVKFLKNKDVNINLNDFDAIFIVDVADWSQLGDFADMIKDSSITKVCIDHHASNPGYADINVIDKDASSAGELIFDLITFMKGEITLEIATPLYLSIATDTGWFKFSNTSANALKACSDLIEIGVKSELIYEQLFQNKHMSYLTLLSLALGILRTECDGKAVWTKITKDMIKSSGVPFVDTDVIIDLVRAVKEVEVVIIFREIGDRKTKVSFRSKHTVDVARLASDFGGGGHVRAAGASINEPIDTVIGNVISGVMEYFEDNAVCVSAAGSLA</sequence>
<dbReference type="InterPro" id="IPR051319">
    <property type="entry name" value="Oligoribo/pAp-PDE_c-di-AMP_PDE"/>
</dbReference>
<evidence type="ECO:0008006" key="5">
    <source>
        <dbReference type="Google" id="ProtNLM"/>
    </source>
</evidence>
<dbReference type="Proteomes" id="UP000030652">
    <property type="component" value="Unassembled WGS sequence"/>
</dbReference>
<evidence type="ECO:0000313" key="4">
    <source>
        <dbReference type="Proteomes" id="UP000030652"/>
    </source>
</evidence>
<dbReference type="PANTHER" id="PTHR47618">
    <property type="entry name" value="BIFUNCTIONAL OLIGORIBONUCLEASE AND PAP PHOSPHATASE NRNA"/>
    <property type="match status" value="1"/>
</dbReference>
<comment type="caution">
    <text evidence="3">The sequence shown here is derived from an EMBL/GenBank/DDBJ whole genome shotgun (WGS) entry which is preliminary data.</text>
</comment>
<name>A0A0B0ER19_9BACT</name>
<evidence type="ECO:0000259" key="1">
    <source>
        <dbReference type="Pfam" id="PF01368"/>
    </source>
</evidence>
<proteinExistence type="predicted"/>
<protein>
    <recommendedName>
        <fullName evidence="5">Phosphoesterase</fullName>
    </recommendedName>
</protein>
<dbReference type="PATRIC" id="fig|237368.3.peg.1251"/>
<feature type="domain" description="DHHA1" evidence="2">
    <location>
        <begin position="245"/>
        <end position="306"/>
    </location>
</feature>
<dbReference type="EMBL" id="JRYO01000072">
    <property type="protein sequence ID" value="KHE93120.1"/>
    <property type="molecule type" value="Genomic_DNA"/>
</dbReference>
<dbReference type="Gene3D" id="3.90.1640.10">
    <property type="entry name" value="inorganic pyrophosphatase (n-terminal core)"/>
    <property type="match status" value="1"/>
</dbReference>
<dbReference type="InterPro" id="IPR001667">
    <property type="entry name" value="DDH_dom"/>
</dbReference>